<name>A0A3D8QA05_9HELO</name>
<dbReference type="Proteomes" id="UP000256645">
    <property type="component" value="Unassembled WGS sequence"/>
</dbReference>
<evidence type="ECO:0000313" key="2">
    <source>
        <dbReference type="Proteomes" id="UP000256645"/>
    </source>
</evidence>
<dbReference type="AlphaFoldDB" id="A0A3D8QA05"/>
<dbReference type="EMBL" id="PDLM01000017">
    <property type="protein sequence ID" value="RDW58656.1"/>
    <property type="molecule type" value="Genomic_DNA"/>
</dbReference>
<reference evidence="1 2" key="1">
    <citation type="journal article" date="2018" name="IMA Fungus">
        <title>IMA Genome-F 9: Draft genome sequence of Annulohypoxylon stygium, Aspergillus mulundensis, Berkeleyomyces basicola (syn. Thielaviopsis basicola), Ceratocystis smalleyi, two Cercospora beticola strains, Coleophoma cylindrospora, Fusarium fracticaudum, Phialophora cf. hyalina, and Morchella septimelata.</title>
        <authorList>
            <person name="Wingfield B.D."/>
            <person name="Bills G.F."/>
            <person name="Dong Y."/>
            <person name="Huang W."/>
            <person name="Nel W.J."/>
            <person name="Swalarsk-Parry B.S."/>
            <person name="Vaghefi N."/>
            <person name="Wilken P.M."/>
            <person name="An Z."/>
            <person name="de Beer Z.W."/>
            <person name="De Vos L."/>
            <person name="Chen L."/>
            <person name="Duong T.A."/>
            <person name="Gao Y."/>
            <person name="Hammerbacher A."/>
            <person name="Kikkert J.R."/>
            <person name="Li Y."/>
            <person name="Li H."/>
            <person name="Li K."/>
            <person name="Li Q."/>
            <person name="Liu X."/>
            <person name="Ma X."/>
            <person name="Naidoo K."/>
            <person name="Pethybridge S.J."/>
            <person name="Sun J."/>
            <person name="Steenkamp E.T."/>
            <person name="van der Nest M.A."/>
            <person name="van Wyk S."/>
            <person name="Wingfield M.J."/>
            <person name="Xiong C."/>
            <person name="Yue Q."/>
            <person name="Zhang X."/>
        </authorList>
    </citation>
    <scope>NUCLEOTIDE SEQUENCE [LARGE SCALE GENOMIC DNA]</scope>
    <source>
        <strain evidence="1 2">BP6252</strain>
    </source>
</reference>
<evidence type="ECO:0000313" key="1">
    <source>
        <dbReference type="EMBL" id="RDW58656.1"/>
    </source>
</evidence>
<accession>A0A3D8QA05</accession>
<keyword evidence="2" id="KW-1185">Reference proteome</keyword>
<organism evidence="1 2">
    <name type="scientific">Coleophoma cylindrospora</name>
    <dbReference type="NCBI Taxonomy" id="1849047"/>
    <lineage>
        <taxon>Eukaryota</taxon>
        <taxon>Fungi</taxon>
        <taxon>Dikarya</taxon>
        <taxon>Ascomycota</taxon>
        <taxon>Pezizomycotina</taxon>
        <taxon>Leotiomycetes</taxon>
        <taxon>Helotiales</taxon>
        <taxon>Dermateaceae</taxon>
        <taxon>Coleophoma</taxon>
    </lineage>
</organism>
<proteinExistence type="predicted"/>
<gene>
    <name evidence="1" type="ORF">BP6252_13132</name>
</gene>
<dbReference type="OrthoDB" id="5427485at2759"/>
<comment type="caution">
    <text evidence="1">The sequence shown here is derived from an EMBL/GenBank/DDBJ whole genome shotgun (WGS) entry which is preliminary data.</text>
</comment>
<protein>
    <submittedName>
        <fullName evidence="1">Uncharacterized protein</fullName>
    </submittedName>
</protein>
<sequence length="772" mass="87619">MALQYQFDVIQASSISVQILKDLFAVCAAEDIQPLVFQSIETFGQWLMVDRSRLNESDSALVDSKSKRTQFESLFIGFSDRGLTKIIRDNMHLKAAFLFIAGCSIFNAQRTGRLIHEIMALRSDLKVSAYQICQLVERIKGHSDYLPWSPLHLYDQISDDFWIETSRQALSADDVYHDTEAYRLADLIYQIIEAVHDHTNERVVIKGSRTGIWLATLFVWLWPDEVDVWVQNDRIYPKVDQIEPRSGTLRLSVVFVEHPRPSDSHWSIQKWTRLENGMDPGDLTKVIMEMKEGTPRIHRVPLNTARREIASYVQPTALVKSIGYLAGALVILAVEKGGFGFKSKTSPLCLLTLCSTSFKNVYHKIMTWFGWKESDLEDVQMIEKIIECIGICVDDAALKCYSQITPLGCLELILIASAEAFQKKNGMPMLEDFDQEAARTQVIEHSIHLAAEALYFSLCETLPRNAMYRALEPHSLQKNATMLYALAFGRPRPSGTGRGIHKSWCNFWDFRCVAMHAILHAVDIVNPDDLVVSVDGYVAYQAAMENLQSRSTDRQVAATFCVRPGGLNLKGVPGKYRKLVERNESILLSNREANSQTYPIELFSSGGLFTGIDEGQALNKLDVSVDHLIRPSEGEPGILYMVTYLHERWKDTQRGLTKSRVPTSWEKSIYAIVHAQHITTGHSRPRQLEELAQQWHRENLLGETLQWCFVGKDVRPKRNHISTTRNQEELRFFEAGNLGSGGHVMYIRQGSIPLIHCVKEAMQLTDGWVIIA</sequence>